<dbReference type="InterPro" id="IPR018456">
    <property type="entry name" value="PTR2_symporter_CS"/>
</dbReference>
<evidence type="ECO:0000256" key="11">
    <source>
        <dbReference type="SAM" id="Phobius"/>
    </source>
</evidence>
<feature type="transmembrane region" description="Helical" evidence="11">
    <location>
        <begin position="382"/>
        <end position="400"/>
    </location>
</feature>
<comment type="subcellular location">
    <subcellularLocation>
        <location evidence="1 10">Membrane</location>
        <topology evidence="1 10">Multi-pass membrane protein</topology>
    </subcellularLocation>
</comment>
<keyword evidence="5" id="KW-0769">Symport</keyword>
<evidence type="ECO:0000256" key="10">
    <source>
        <dbReference type="RuleBase" id="RU003755"/>
    </source>
</evidence>
<feature type="transmembrane region" description="Helical" evidence="11">
    <location>
        <begin position="143"/>
        <end position="167"/>
    </location>
</feature>
<feature type="transmembrane region" description="Helical" evidence="11">
    <location>
        <begin position="301"/>
        <end position="319"/>
    </location>
</feature>
<evidence type="ECO:0000256" key="5">
    <source>
        <dbReference type="ARBA" id="ARBA00022847"/>
    </source>
</evidence>
<evidence type="ECO:0000256" key="7">
    <source>
        <dbReference type="ARBA" id="ARBA00022927"/>
    </source>
</evidence>
<dbReference type="PROSITE" id="PS01022">
    <property type="entry name" value="PTR2_1"/>
    <property type="match status" value="1"/>
</dbReference>
<dbReference type="CDD" id="cd17411">
    <property type="entry name" value="MFS_SLC15A2"/>
    <property type="match status" value="1"/>
</dbReference>
<keyword evidence="8 11" id="KW-1133">Transmembrane helix</keyword>
<sequence length="754" mass="83391">METPPCRDTPPRRFFETCRRYFGDDPPKGDFPVQKKSPKLCGSNYPLSIAFIVVNEFCERFSYYGMRAVLTLYFISFFHWDENLSTAVYHAFSALCYFTPVIGAIMADSWLGKYKTIIYLSIVYVVGHLIKSVGAIPSLGNQVVHVVLSMVGLFLIALGTGGIKPCVSAFGGDQFEEEHTSERSKFFSVFYLSINAGSLISTFVTPVLRGDVKCFGEDCYALAFGVPAALMVLALVVFIAGSGLYRKMPPQGNVLLEVCKCIGFAIKNRLKNRSHHIPKRDHWLDWASEKYSKQLIGEVKMVTRVLFLFIPLPMFWALFDQQGSRWTLQATKMNADFGIYVLQPDQMQFLNPLLILVFIPIFDLGLYPLISMCKFNFTPIKKMATGMILAGMAFGLAAIVEVKINETDMPQLVPKESLIQVLNLAKNPVQVTIEDQDLFQQPVEAFQDPAEYSNLILNGEQQNLHFILQHQGLSLTFNYTVKEKSVYSLIVFEAEGSLSSRLITDLKAKPENGLAAVRFINGLSQDANLTIDSKQFVAVPKNYGVSEYLLLERDKYSNGKCITEMGEFTLDLGLLDFGASYTVVVTNVSGDAVQTWKSEDIKANSVHMAWQLPQYLLISAGEVMFSITGLAFSYSQSPASMKSVLQAGWLLTVAVGNTFVLVVAQAAPMAQVWFGAFSRANALKRALGGASGCLCSGDTASLPSPRLLHGVLAVCTSFFPARALAGNFSQEIYSPKVILWAKSPGRCTPVRADL</sequence>
<evidence type="ECO:0000256" key="6">
    <source>
        <dbReference type="ARBA" id="ARBA00022856"/>
    </source>
</evidence>
<dbReference type="SUPFAM" id="SSF103473">
    <property type="entry name" value="MFS general substrate transporter"/>
    <property type="match status" value="1"/>
</dbReference>
<dbReference type="GO" id="GO:0016020">
    <property type="term" value="C:membrane"/>
    <property type="evidence" value="ECO:0007669"/>
    <property type="project" value="UniProtKB-SubCell"/>
</dbReference>
<evidence type="ECO:0000313" key="13">
    <source>
        <dbReference type="Proteomes" id="UP000694549"/>
    </source>
</evidence>
<feature type="transmembrane region" description="Helical" evidence="11">
    <location>
        <begin position="615"/>
        <end position="635"/>
    </location>
</feature>
<organism evidence="12 13">
    <name type="scientific">Anas zonorhyncha</name>
    <name type="common">Eastern spot-billed duck</name>
    <dbReference type="NCBI Taxonomy" id="75864"/>
    <lineage>
        <taxon>Eukaryota</taxon>
        <taxon>Metazoa</taxon>
        <taxon>Chordata</taxon>
        <taxon>Craniata</taxon>
        <taxon>Vertebrata</taxon>
        <taxon>Euteleostomi</taxon>
        <taxon>Archelosauria</taxon>
        <taxon>Archosauria</taxon>
        <taxon>Dinosauria</taxon>
        <taxon>Saurischia</taxon>
        <taxon>Theropoda</taxon>
        <taxon>Coelurosauria</taxon>
        <taxon>Aves</taxon>
        <taxon>Neognathae</taxon>
        <taxon>Galloanserae</taxon>
        <taxon>Anseriformes</taxon>
        <taxon>Anatidae</taxon>
        <taxon>Anatinae</taxon>
        <taxon>Anas</taxon>
    </lineage>
</organism>
<dbReference type="Pfam" id="PF00854">
    <property type="entry name" value="PTR2"/>
    <property type="match status" value="2"/>
</dbReference>
<keyword evidence="13" id="KW-1185">Reference proteome</keyword>
<dbReference type="AlphaFoldDB" id="A0A8B9V9X1"/>
<keyword evidence="4 10" id="KW-0812">Transmembrane</keyword>
<evidence type="ECO:0000256" key="1">
    <source>
        <dbReference type="ARBA" id="ARBA00004141"/>
    </source>
</evidence>
<keyword evidence="9 11" id="KW-0472">Membrane</keyword>
<keyword evidence="3 10" id="KW-0813">Transport</keyword>
<feature type="transmembrane region" description="Helical" evidence="11">
    <location>
        <begin position="349"/>
        <end position="370"/>
    </location>
</feature>
<feature type="transmembrane region" description="Helical" evidence="11">
    <location>
        <begin position="220"/>
        <end position="245"/>
    </location>
</feature>
<dbReference type="Proteomes" id="UP000694549">
    <property type="component" value="Unplaced"/>
</dbReference>
<dbReference type="PROSITE" id="PS01023">
    <property type="entry name" value="PTR2_2"/>
    <property type="match status" value="1"/>
</dbReference>
<evidence type="ECO:0000256" key="9">
    <source>
        <dbReference type="ARBA" id="ARBA00023136"/>
    </source>
</evidence>
<feature type="transmembrane region" description="Helical" evidence="11">
    <location>
        <begin position="117"/>
        <end position="137"/>
    </location>
</feature>
<feature type="transmembrane region" description="Helical" evidence="11">
    <location>
        <begin position="647"/>
        <end position="667"/>
    </location>
</feature>
<dbReference type="GO" id="GO:0015031">
    <property type="term" value="P:protein transport"/>
    <property type="evidence" value="ECO:0007669"/>
    <property type="project" value="UniProtKB-KW"/>
</dbReference>
<feature type="transmembrane region" description="Helical" evidence="11">
    <location>
        <begin position="188"/>
        <end position="208"/>
    </location>
</feature>
<dbReference type="GO" id="GO:0035673">
    <property type="term" value="F:oligopeptide transmembrane transporter activity"/>
    <property type="evidence" value="ECO:0007669"/>
    <property type="project" value="InterPro"/>
</dbReference>
<evidence type="ECO:0000256" key="8">
    <source>
        <dbReference type="ARBA" id="ARBA00022989"/>
    </source>
</evidence>
<evidence type="ECO:0000256" key="2">
    <source>
        <dbReference type="ARBA" id="ARBA00005982"/>
    </source>
</evidence>
<keyword evidence="6" id="KW-0571">Peptide transport</keyword>
<dbReference type="PANTHER" id="PTHR11654">
    <property type="entry name" value="OLIGOPEPTIDE TRANSPORTER-RELATED"/>
    <property type="match status" value="1"/>
</dbReference>
<evidence type="ECO:0000256" key="3">
    <source>
        <dbReference type="ARBA" id="ARBA00022448"/>
    </source>
</evidence>
<protein>
    <submittedName>
        <fullName evidence="12">Solute carrier family 15 member 2</fullName>
    </submittedName>
</protein>
<dbReference type="FunFam" id="1.20.1250.20:FF:000049">
    <property type="entry name" value="Solute carrier family 15 member 2"/>
    <property type="match status" value="1"/>
</dbReference>
<reference evidence="12" key="2">
    <citation type="submission" date="2025-09" db="UniProtKB">
        <authorList>
            <consortium name="Ensembl"/>
        </authorList>
    </citation>
    <scope>IDENTIFICATION</scope>
</reference>
<keyword evidence="7" id="KW-0653">Protein transport</keyword>
<accession>A0A8B9V9X1</accession>
<dbReference type="InterPro" id="IPR043381">
    <property type="entry name" value="SLC15A2"/>
</dbReference>
<dbReference type="Ensembl" id="ENSAZOT00000022838.1">
    <property type="protein sequence ID" value="ENSAZOP00000021257.1"/>
    <property type="gene ID" value="ENSAZOG00000013770.1"/>
</dbReference>
<feature type="transmembrane region" description="Helical" evidence="11">
    <location>
        <begin position="61"/>
        <end position="80"/>
    </location>
</feature>
<evidence type="ECO:0000256" key="4">
    <source>
        <dbReference type="ARBA" id="ARBA00022692"/>
    </source>
</evidence>
<comment type="similarity">
    <text evidence="2 10">Belongs to the major facilitator superfamily. Proton-dependent oligopeptide transporter (POT/PTR) (TC 2.A.17) family.</text>
</comment>
<feature type="transmembrane region" description="Helical" evidence="11">
    <location>
        <begin position="86"/>
        <end position="105"/>
    </location>
</feature>
<reference evidence="12" key="1">
    <citation type="submission" date="2025-08" db="UniProtKB">
        <authorList>
            <consortium name="Ensembl"/>
        </authorList>
    </citation>
    <scope>IDENTIFICATION</scope>
</reference>
<dbReference type="GO" id="GO:0015293">
    <property type="term" value="F:symporter activity"/>
    <property type="evidence" value="ECO:0007669"/>
    <property type="project" value="UniProtKB-KW"/>
</dbReference>
<proteinExistence type="inferred from homology"/>
<dbReference type="Gene3D" id="1.20.1250.20">
    <property type="entry name" value="MFS general substrate transporter like domains"/>
    <property type="match status" value="2"/>
</dbReference>
<dbReference type="InterPro" id="IPR036259">
    <property type="entry name" value="MFS_trans_sf"/>
</dbReference>
<dbReference type="InterPro" id="IPR000109">
    <property type="entry name" value="POT_fam"/>
</dbReference>
<name>A0A8B9V9X1_9AVES</name>
<evidence type="ECO:0000313" key="12">
    <source>
        <dbReference type="Ensembl" id="ENSAZOP00000021257.1"/>
    </source>
</evidence>